<dbReference type="Pfam" id="PF21329">
    <property type="entry name" value="CYP38_PsbQ-like"/>
    <property type="match status" value="1"/>
</dbReference>
<dbReference type="InterPro" id="IPR023222">
    <property type="entry name" value="PsbQ-like_dom_sf"/>
</dbReference>
<dbReference type="PANTHER" id="PTHR47318">
    <property type="entry name" value="PEPTIDYL-PROLYL CIS-TRANS ISOMERASE CYP37, CHLOROPLASTIC"/>
    <property type="match status" value="1"/>
</dbReference>
<sequence>MKPQAVKRSNLPVGLGLVIFGTGMALFPLWYTKSAAPQLTYKEGPLAPQATIRGAYINTASKDVGIDPDFHKYRKDPIVGNAPLHPSNADVALRRSIPAFNADVAAVQDRLEAVAFKLRIPQRKPWKSMGDDVAAAAELAAQQPLMLAGVLPPDQAEAQQLVGDIQVTLDRLARAIEVKDPERTSIRVSNALERVAALELLQAPGLPYQLPRQLAGYPALTGRAVVELTVEKAGGEKVFIDQNSGDGPQRRATLRLILDGYSAPITAANLLLNAKSGMYNGAPLGELPVLPLSIYGAVAMAHLPDTSAGYVSGLNFFIYKFDRQQAGLAGLSFDEGEFGVCGYIVQGLDAVSKLESGDRIVAAKVVSGLDKLTAS</sequence>
<reference evidence="4 5" key="1">
    <citation type="journal article" date="2018" name="Plant J.">
        <title>Genome sequences of Chlorella sorokiniana UTEX 1602 and Micractinium conductrix SAG 241.80: implications to maltose excretion by a green alga.</title>
        <authorList>
            <person name="Arriola M.B."/>
            <person name="Velmurugan N."/>
            <person name="Zhang Y."/>
            <person name="Plunkett M.H."/>
            <person name="Hondzo H."/>
            <person name="Barney B.M."/>
        </authorList>
    </citation>
    <scope>NUCLEOTIDE SEQUENCE [LARGE SCALE GENOMIC DNA]</scope>
    <source>
        <strain evidence="5">UTEX 1602</strain>
    </source>
</reference>
<evidence type="ECO:0000256" key="1">
    <source>
        <dbReference type="ARBA" id="ARBA00023078"/>
    </source>
</evidence>
<feature type="domain" description="Peptidyl-prolyl cis-trans isomerase CYP38-like PsbQ-like" evidence="3">
    <location>
        <begin position="90"/>
        <end position="199"/>
    </location>
</feature>
<dbReference type="SUPFAM" id="SSF101112">
    <property type="entry name" value="Oxygen-evolving enhancer protein 3"/>
    <property type="match status" value="1"/>
</dbReference>
<gene>
    <name evidence="4" type="ORF">C2E21_5214</name>
</gene>
<name>A0A2P6TPK3_CHLSO</name>
<protein>
    <submittedName>
        <fullName evidence="4">Peptidyl-prolyl cis-trans isomerase chloroplastic</fullName>
    </submittedName>
</protein>
<evidence type="ECO:0000313" key="4">
    <source>
        <dbReference type="EMBL" id="PRW55964.1"/>
    </source>
</evidence>
<keyword evidence="2" id="KW-0472">Membrane</keyword>
<proteinExistence type="predicted"/>
<dbReference type="GO" id="GO:0016853">
    <property type="term" value="F:isomerase activity"/>
    <property type="evidence" value="ECO:0007669"/>
    <property type="project" value="UniProtKB-KW"/>
</dbReference>
<dbReference type="PANTHER" id="PTHR47318:SF1">
    <property type="entry name" value="PEPTIDYL-PROLYL CIS-TRANS ISOMERASE CYP37, CHLOROPLASTIC"/>
    <property type="match status" value="1"/>
</dbReference>
<keyword evidence="5" id="KW-1185">Reference proteome</keyword>
<dbReference type="STRING" id="3076.A0A2P6TPK3"/>
<dbReference type="SUPFAM" id="SSF50891">
    <property type="entry name" value="Cyclophilin-like"/>
    <property type="match status" value="1"/>
</dbReference>
<dbReference type="InterPro" id="IPR044259">
    <property type="entry name" value="CYP37-like"/>
</dbReference>
<evidence type="ECO:0000259" key="3">
    <source>
        <dbReference type="Pfam" id="PF21329"/>
    </source>
</evidence>
<keyword evidence="1" id="KW-0793">Thylakoid</keyword>
<keyword evidence="2" id="KW-1133">Transmembrane helix</keyword>
<organism evidence="4 5">
    <name type="scientific">Chlorella sorokiniana</name>
    <name type="common">Freshwater green alga</name>
    <dbReference type="NCBI Taxonomy" id="3076"/>
    <lineage>
        <taxon>Eukaryota</taxon>
        <taxon>Viridiplantae</taxon>
        <taxon>Chlorophyta</taxon>
        <taxon>core chlorophytes</taxon>
        <taxon>Trebouxiophyceae</taxon>
        <taxon>Chlorellales</taxon>
        <taxon>Chlorellaceae</taxon>
        <taxon>Chlorella clade</taxon>
        <taxon>Chlorella</taxon>
    </lineage>
</organism>
<dbReference type="InterPro" id="IPR048563">
    <property type="entry name" value="CYP38_PsbQ-like"/>
</dbReference>
<dbReference type="AlphaFoldDB" id="A0A2P6TPK3"/>
<accession>A0A2P6TPK3</accession>
<dbReference type="EMBL" id="LHPG02000009">
    <property type="protein sequence ID" value="PRW55964.1"/>
    <property type="molecule type" value="Genomic_DNA"/>
</dbReference>
<dbReference type="Gene3D" id="1.20.120.290">
    <property type="entry name" value="Oxygen-evolving enhancer protein 3 (PsbQ), four-helix up-down bundle"/>
    <property type="match status" value="1"/>
</dbReference>
<evidence type="ECO:0000256" key="2">
    <source>
        <dbReference type="SAM" id="Phobius"/>
    </source>
</evidence>
<evidence type="ECO:0000313" key="5">
    <source>
        <dbReference type="Proteomes" id="UP000239899"/>
    </source>
</evidence>
<comment type="caution">
    <text evidence="4">The sequence shown here is derived from an EMBL/GenBank/DDBJ whole genome shotgun (WGS) entry which is preliminary data.</text>
</comment>
<dbReference type="OrthoDB" id="1735926at2759"/>
<keyword evidence="4" id="KW-0413">Isomerase</keyword>
<dbReference type="Proteomes" id="UP000239899">
    <property type="component" value="Unassembled WGS sequence"/>
</dbReference>
<feature type="transmembrane region" description="Helical" evidence="2">
    <location>
        <begin position="12"/>
        <end position="31"/>
    </location>
</feature>
<dbReference type="InterPro" id="IPR029000">
    <property type="entry name" value="Cyclophilin-like_dom_sf"/>
</dbReference>
<keyword evidence="2" id="KW-0812">Transmembrane</keyword>